<gene>
    <name evidence="2" type="ORF">CYMTET_9733</name>
</gene>
<reference evidence="2 3" key="1">
    <citation type="journal article" date="2015" name="Genome Biol. Evol.">
        <title>Comparative Genomics of a Bacterivorous Green Alga Reveals Evolutionary Causalities and Consequences of Phago-Mixotrophic Mode of Nutrition.</title>
        <authorList>
            <person name="Burns J.A."/>
            <person name="Paasch A."/>
            <person name="Narechania A."/>
            <person name="Kim E."/>
        </authorList>
    </citation>
    <scope>NUCLEOTIDE SEQUENCE [LARGE SCALE GENOMIC DNA]</scope>
    <source>
        <strain evidence="2 3">PLY_AMNH</strain>
    </source>
</reference>
<dbReference type="Proteomes" id="UP001190700">
    <property type="component" value="Unassembled WGS sequence"/>
</dbReference>
<accession>A0AAE0GQQ9</accession>
<sequence length="221" mass="22223">MSSSCPLWVVAGGASWRSSCLPSEEGEGGYSVRGGDDDVPAGLRALCCDKNVGSTSSPRRAIAWAAPSCRPTIRGASNCAPGAAPDGPPSNRATPPRAAVGPCSRTGSCTSHTAAGRTARAAAASSSTAAALGYLLLPRSVNGGLIPFTPALFCALVVHQLGVTVVVGNARCDILVPVALGVLPVLAVRDPFWIATSELLLVDKMLVYGSCPALLGRGGLG</sequence>
<dbReference type="AlphaFoldDB" id="A0AAE0GQQ9"/>
<evidence type="ECO:0000313" key="2">
    <source>
        <dbReference type="EMBL" id="KAK3282532.1"/>
    </source>
</evidence>
<evidence type="ECO:0000313" key="3">
    <source>
        <dbReference type="Proteomes" id="UP001190700"/>
    </source>
</evidence>
<organism evidence="2 3">
    <name type="scientific">Cymbomonas tetramitiformis</name>
    <dbReference type="NCBI Taxonomy" id="36881"/>
    <lineage>
        <taxon>Eukaryota</taxon>
        <taxon>Viridiplantae</taxon>
        <taxon>Chlorophyta</taxon>
        <taxon>Pyramimonadophyceae</taxon>
        <taxon>Pyramimonadales</taxon>
        <taxon>Pyramimonadaceae</taxon>
        <taxon>Cymbomonas</taxon>
    </lineage>
</organism>
<protein>
    <submittedName>
        <fullName evidence="2">Uncharacterized protein</fullName>
    </submittedName>
</protein>
<dbReference type="EMBL" id="LGRX02003260">
    <property type="protein sequence ID" value="KAK3282532.1"/>
    <property type="molecule type" value="Genomic_DNA"/>
</dbReference>
<evidence type="ECO:0000256" key="1">
    <source>
        <dbReference type="SAM" id="MobiDB-lite"/>
    </source>
</evidence>
<proteinExistence type="predicted"/>
<keyword evidence="3" id="KW-1185">Reference proteome</keyword>
<name>A0AAE0GQQ9_9CHLO</name>
<feature type="region of interest" description="Disordered" evidence="1">
    <location>
        <begin position="80"/>
        <end position="99"/>
    </location>
</feature>
<comment type="caution">
    <text evidence="2">The sequence shown here is derived from an EMBL/GenBank/DDBJ whole genome shotgun (WGS) entry which is preliminary data.</text>
</comment>